<proteinExistence type="predicted"/>
<dbReference type="Proteomes" id="UP001367508">
    <property type="component" value="Unassembled WGS sequence"/>
</dbReference>
<name>A0AAN9Q6P7_CANGL</name>
<sequence>MPTCIRLFLLHQAPCGRGPIETPSQDWFWAMSTWVAAPSSLGSGMVHMWLHVHFTHDLLSLLPGEYSAVRELYVHGCSSSRSPVGNEDKPCEHVDQLETPNCETVQAIDHIMHATKQFSDTRAINTIQIAIRHQNSNDQAQLVVNSLYRSRMRFFKRSQQVNSYRIDLNRAKSGEFLQEIELVLKRLPRFVLLLSGIPFPKYEFFSPNPDRGQLFKEHPLPWFFFP</sequence>
<keyword evidence="2" id="KW-1185">Reference proteome</keyword>
<evidence type="ECO:0000313" key="2">
    <source>
        <dbReference type="Proteomes" id="UP001367508"/>
    </source>
</evidence>
<dbReference type="AlphaFoldDB" id="A0AAN9Q6P7"/>
<reference evidence="1 2" key="1">
    <citation type="submission" date="2024-01" db="EMBL/GenBank/DDBJ databases">
        <title>The genomes of 5 underutilized Papilionoideae crops provide insights into root nodulation and disease resistanc.</title>
        <authorList>
            <person name="Jiang F."/>
        </authorList>
    </citation>
    <scope>NUCLEOTIDE SEQUENCE [LARGE SCALE GENOMIC DNA]</scope>
    <source>
        <strain evidence="1">LVBAO_FW01</strain>
        <tissue evidence="1">Leaves</tissue>
    </source>
</reference>
<organism evidence="1 2">
    <name type="scientific">Canavalia gladiata</name>
    <name type="common">Sword bean</name>
    <name type="synonym">Dolichos gladiatus</name>
    <dbReference type="NCBI Taxonomy" id="3824"/>
    <lineage>
        <taxon>Eukaryota</taxon>
        <taxon>Viridiplantae</taxon>
        <taxon>Streptophyta</taxon>
        <taxon>Embryophyta</taxon>
        <taxon>Tracheophyta</taxon>
        <taxon>Spermatophyta</taxon>
        <taxon>Magnoliopsida</taxon>
        <taxon>eudicotyledons</taxon>
        <taxon>Gunneridae</taxon>
        <taxon>Pentapetalae</taxon>
        <taxon>rosids</taxon>
        <taxon>fabids</taxon>
        <taxon>Fabales</taxon>
        <taxon>Fabaceae</taxon>
        <taxon>Papilionoideae</taxon>
        <taxon>50 kb inversion clade</taxon>
        <taxon>NPAAA clade</taxon>
        <taxon>indigoferoid/millettioid clade</taxon>
        <taxon>Phaseoleae</taxon>
        <taxon>Canavalia</taxon>
    </lineage>
</organism>
<evidence type="ECO:0000313" key="1">
    <source>
        <dbReference type="EMBL" id="KAK7324141.1"/>
    </source>
</evidence>
<comment type="caution">
    <text evidence="1">The sequence shown here is derived from an EMBL/GenBank/DDBJ whole genome shotgun (WGS) entry which is preliminary data.</text>
</comment>
<accession>A0AAN9Q6P7</accession>
<gene>
    <name evidence="1" type="ORF">VNO77_27664</name>
</gene>
<dbReference type="EMBL" id="JAYMYQ010000006">
    <property type="protein sequence ID" value="KAK7324141.1"/>
    <property type="molecule type" value="Genomic_DNA"/>
</dbReference>
<protein>
    <submittedName>
        <fullName evidence="1">Uncharacterized protein</fullName>
    </submittedName>
</protein>